<keyword evidence="8 10" id="KW-0131">Cell cycle</keyword>
<dbReference type="Proteomes" id="UP001329430">
    <property type="component" value="Chromosome 8"/>
</dbReference>
<dbReference type="GO" id="GO:0031262">
    <property type="term" value="C:Ndc80 complex"/>
    <property type="evidence" value="ECO:0007669"/>
    <property type="project" value="UniProtKB-UniRule"/>
</dbReference>
<keyword evidence="3 10" id="KW-0132">Cell division</keyword>
<evidence type="ECO:0000256" key="10">
    <source>
        <dbReference type="RuleBase" id="RU368072"/>
    </source>
</evidence>
<feature type="compositionally biased region" description="Low complexity" evidence="12">
    <location>
        <begin position="68"/>
        <end position="82"/>
    </location>
</feature>
<keyword evidence="9 10" id="KW-0137">Centromere</keyword>
<dbReference type="GO" id="GO:0005634">
    <property type="term" value="C:nucleus"/>
    <property type="evidence" value="ECO:0007669"/>
    <property type="project" value="UniProtKB-SubCell"/>
</dbReference>
<dbReference type="GO" id="GO:0051315">
    <property type="term" value="P:attachment of mitotic spindle microtubules to kinetochore"/>
    <property type="evidence" value="ECO:0007669"/>
    <property type="project" value="UniProtKB-UniRule"/>
</dbReference>
<evidence type="ECO:0000256" key="8">
    <source>
        <dbReference type="ARBA" id="ARBA00023306"/>
    </source>
</evidence>
<feature type="compositionally biased region" description="Low complexity" evidence="12">
    <location>
        <begin position="8"/>
        <end position="23"/>
    </location>
</feature>
<evidence type="ECO:0000256" key="4">
    <source>
        <dbReference type="ARBA" id="ARBA00022776"/>
    </source>
</evidence>
<feature type="region of interest" description="Disordered" evidence="12">
    <location>
        <begin position="1"/>
        <end position="106"/>
    </location>
</feature>
<dbReference type="PANTHER" id="PTHR10643">
    <property type="entry name" value="KINETOCHORE PROTEIN NDC80"/>
    <property type="match status" value="1"/>
</dbReference>
<dbReference type="Gene3D" id="1.10.418.30">
    <property type="entry name" value="Ncd80 complex, Ncd80 subunit"/>
    <property type="match status" value="1"/>
</dbReference>
<comment type="function">
    <text evidence="10">Acts as a component of the essential kinetochore-associated NDC80 complex, which is required for chromosome segregation and spindle checkpoint activity.</text>
</comment>
<evidence type="ECO:0000256" key="7">
    <source>
        <dbReference type="ARBA" id="ARBA00023242"/>
    </source>
</evidence>
<dbReference type="AlphaFoldDB" id="A0AAN7V6D4"/>
<dbReference type="InterPro" id="IPR055260">
    <property type="entry name" value="Ndc80_CH"/>
</dbReference>
<feature type="coiled-coil region" evidence="11">
    <location>
        <begin position="296"/>
        <end position="400"/>
    </location>
</feature>
<sequence>MSGTGIKRPSTIRSRSTSTGPSSARVSRLPVRDGGLVNRSKTVQRTGLEKKSIDRNFTRSKSTLGEPSRLSRQRSGSLLRLGTPSSQTGGRSIGKSPTLSSLKKDNRPITDKKWQYEQLVKVKSFIARNEPSIDHNLIKTGMSTDMFIALTATFFRMIDKRIIITRENYVEVVPSRLRLFRYPTNVKPSLMKTVNTPHSWSSVIAILSWLTDTVIELNREEELGNDTLHDIALKCFIDKYNLWNMGEEDPNKLEQPMRELEIQTARYFGNDLEKLRELENRCHSLEVSILDYSEINKRQQAENLILREKCEFLQNKCDSFLLASKQFEEEILQKKASISKKCEKLDKELENLILTEKNLKEVISNQPCSITEQKQLISEINDLKNIIRLQEERCQQQKAHVHAFDHQLSDLHQKIQTSAYTYNNLISEMEILDPSFKELHIRESGFIKSDTEQNFDVILQKLTILESEKKEELNVKQSILRDTNQRNKMVKDELASTDRELQEHVKLQAELELSLEHKNSKLASEKQLAIDKLGFLRCQLSELKSKRPNIEMLQQKLLKIQEECNLADKETRELKYKALRFFLKLEEQISENILNYMKIMDNISEHVTNMQEKMIEKSQYCIDYYEKISQEIIDIKSKVEKKE</sequence>
<dbReference type="InterPro" id="IPR038273">
    <property type="entry name" value="Ndc80_sf"/>
</dbReference>
<keyword evidence="4 10" id="KW-0498">Mitosis</keyword>
<evidence type="ECO:0000313" key="14">
    <source>
        <dbReference type="EMBL" id="KAK5639858.1"/>
    </source>
</evidence>
<feature type="compositionally biased region" description="Polar residues" evidence="12">
    <location>
        <begin position="83"/>
        <end position="101"/>
    </location>
</feature>
<keyword evidence="5 10" id="KW-0995">Kinetochore</keyword>
<keyword evidence="2 10" id="KW-0158">Chromosome</keyword>
<gene>
    <name evidence="14" type="ORF">RI129_010669</name>
</gene>
<reference evidence="14 15" key="1">
    <citation type="journal article" date="2024" name="Insects">
        <title>An Improved Chromosome-Level Genome Assembly of the Firefly Pyrocoelia pectoralis.</title>
        <authorList>
            <person name="Fu X."/>
            <person name="Meyer-Rochow V.B."/>
            <person name="Ballantyne L."/>
            <person name="Zhu X."/>
        </authorList>
    </citation>
    <scope>NUCLEOTIDE SEQUENCE [LARGE SCALE GENOMIC DNA]</scope>
    <source>
        <strain evidence="14">XCY_ONT2</strain>
    </source>
</reference>
<feature type="domain" description="Kinetochore protein Ndc80 CH" evidence="13">
    <location>
        <begin position="91"/>
        <end position="214"/>
    </location>
</feature>
<comment type="subcellular location">
    <subcellularLocation>
        <location evidence="10">Chromosome</location>
        <location evidence="10">Centromere</location>
        <location evidence="10">Kinetochore</location>
    </subcellularLocation>
    <subcellularLocation>
        <location evidence="10">Nucleus</location>
    </subcellularLocation>
</comment>
<keyword evidence="15" id="KW-1185">Reference proteome</keyword>
<evidence type="ECO:0000256" key="6">
    <source>
        <dbReference type="ARBA" id="ARBA00023054"/>
    </source>
</evidence>
<protein>
    <recommendedName>
        <fullName evidence="10">Kinetochore protein NDC80</fullName>
    </recommendedName>
</protein>
<evidence type="ECO:0000256" key="12">
    <source>
        <dbReference type="SAM" id="MobiDB-lite"/>
    </source>
</evidence>
<name>A0AAN7V6D4_9COLE</name>
<evidence type="ECO:0000256" key="5">
    <source>
        <dbReference type="ARBA" id="ARBA00022838"/>
    </source>
</evidence>
<dbReference type="Pfam" id="PF03801">
    <property type="entry name" value="Ndc80_HEC"/>
    <property type="match status" value="1"/>
</dbReference>
<keyword evidence="6 11" id="KW-0175">Coiled coil</keyword>
<evidence type="ECO:0000256" key="2">
    <source>
        <dbReference type="ARBA" id="ARBA00022454"/>
    </source>
</evidence>
<dbReference type="EMBL" id="JAVRBK010000008">
    <property type="protein sequence ID" value="KAK5639858.1"/>
    <property type="molecule type" value="Genomic_DNA"/>
</dbReference>
<dbReference type="InterPro" id="IPR005550">
    <property type="entry name" value="Kinetochore_Ndc80"/>
</dbReference>
<proteinExistence type="inferred from homology"/>
<dbReference type="PANTHER" id="PTHR10643:SF2">
    <property type="entry name" value="KINETOCHORE PROTEIN NDC80 HOMOLOG"/>
    <property type="match status" value="1"/>
</dbReference>
<comment type="subunit">
    <text evidence="10">Component of the NDC80 complex.</text>
</comment>
<evidence type="ECO:0000256" key="9">
    <source>
        <dbReference type="ARBA" id="ARBA00023328"/>
    </source>
</evidence>
<feature type="compositionally biased region" description="Basic and acidic residues" evidence="12">
    <location>
        <begin position="47"/>
        <end position="57"/>
    </location>
</feature>
<comment type="similarity">
    <text evidence="1 10">Belongs to the NDC80/HEC1 family.</text>
</comment>
<evidence type="ECO:0000259" key="13">
    <source>
        <dbReference type="Pfam" id="PF03801"/>
    </source>
</evidence>
<evidence type="ECO:0000313" key="15">
    <source>
        <dbReference type="Proteomes" id="UP001329430"/>
    </source>
</evidence>
<organism evidence="14 15">
    <name type="scientific">Pyrocoelia pectoralis</name>
    <dbReference type="NCBI Taxonomy" id="417401"/>
    <lineage>
        <taxon>Eukaryota</taxon>
        <taxon>Metazoa</taxon>
        <taxon>Ecdysozoa</taxon>
        <taxon>Arthropoda</taxon>
        <taxon>Hexapoda</taxon>
        <taxon>Insecta</taxon>
        <taxon>Pterygota</taxon>
        <taxon>Neoptera</taxon>
        <taxon>Endopterygota</taxon>
        <taxon>Coleoptera</taxon>
        <taxon>Polyphaga</taxon>
        <taxon>Elateriformia</taxon>
        <taxon>Elateroidea</taxon>
        <taxon>Lampyridae</taxon>
        <taxon>Lampyrinae</taxon>
        <taxon>Pyrocoelia</taxon>
    </lineage>
</organism>
<evidence type="ECO:0000256" key="11">
    <source>
        <dbReference type="SAM" id="Coils"/>
    </source>
</evidence>
<dbReference type="GO" id="GO:0051301">
    <property type="term" value="P:cell division"/>
    <property type="evidence" value="ECO:0007669"/>
    <property type="project" value="UniProtKB-UniRule"/>
</dbReference>
<comment type="caution">
    <text evidence="14">The sequence shown here is derived from an EMBL/GenBank/DDBJ whole genome shotgun (WGS) entry which is preliminary data.</text>
</comment>
<evidence type="ECO:0000256" key="1">
    <source>
        <dbReference type="ARBA" id="ARBA00007050"/>
    </source>
</evidence>
<keyword evidence="7 10" id="KW-0539">Nucleus</keyword>
<evidence type="ECO:0000256" key="3">
    <source>
        <dbReference type="ARBA" id="ARBA00022618"/>
    </source>
</evidence>
<accession>A0AAN7V6D4</accession>